<dbReference type="CDD" id="cd01095">
    <property type="entry name" value="Nitrilotriacetate_monoxgenase"/>
    <property type="match status" value="1"/>
</dbReference>
<dbReference type="AlphaFoldDB" id="A0A437MCN0"/>
<evidence type="ECO:0000256" key="1">
    <source>
        <dbReference type="ARBA" id="ARBA00022630"/>
    </source>
</evidence>
<reference evidence="8 9" key="1">
    <citation type="submission" date="2019-01" db="EMBL/GenBank/DDBJ databases">
        <authorList>
            <person name="Chen W.-M."/>
        </authorList>
    </citation>
    <scope>NUCLEOTIDE SEQUENCE [LARGE SCALE GENOMIC DNA]</scope>
    <source>
        <strain evidence="8 9">CCP-6</strain>
    </source>
</reference>
<keyword evidence="9" id="KW-1185">Reference proteome</keyword>
<gene>
    <name evidence="8" type="ORF">EOD42_17485</name>
</gene>
<evidence type="ECO:0000256" key="6">
    <source>
        <dbReference type="PIRSR" id="PIRSR000337-1"/>
    </source>
</evidence>
<feature type="binding site" evidence="6">
    <location>
        <position position="92"/>
    </location>
    <ligand>
        <name>FMN</name>
        <dbReference type="ChEBI" id="CHEBI:58210"/>
    </ligand>
</feature>
<dbReference type="RefSeq" id="WP_127788860.1">
    <property type="nucleotide sequence ID" value="NZ_SACL01000006.1"/>
</dbReference>
<dbReference type="Pfam" id="PF00296">
    <property type="entry name" value="Bac_luciferase"/>
    <property type="match status" value="1"/>
</dbReference>
<dbReference type="Gene3D" id="3.20.20.30">
    <property type="entry name" value="Luciferase-like domain"/>
    <property type="match status" value="1"/>
</dbReference>
<name>A0A437MCN0_9PROT</name>
<proteinExistence type="inferred from homology"/>
<dbReference type="InterPro" id="IPR011251">
    <property type="entry name" value="Luciferase-like_dom"/>
</dbReference>
<keyword evidence="4" id="KW-0503">Monooxygenase</keyword>
<dbReference type="GO" id="GO:0016705">
    <property type="term" value="F:oxidoreductase activity, acting on paired donors, with incorporation or reduction of molecular oxygen"/>
    <property type="evidence" value="ECO:0007669"/>
    <property type="project" value="InterPro"/>
</dbReference>
<keyword evidence="2 6" id="KW-0288">FMN</keyword>
<dbReference type="EMBL" id="SACL01000006">
    <property type="protein sequence ID" value="RVT95375.1"/>
    <property type="molecule type" value="Genomic_DNA"/>
</dbReference>
<comment type="caution">
    <text evidence="8">The sequence shown here is derived from an EMBL/GenBank/DDBJ whole genome shotgun (WGS) entry which is preliminary data.</text>
</comment>
<protein>
    <submittedName>
        <fullName evidence="8">LLM class flavin-dependent oxidoreductase</fullName>
    </submittedName>
</protein>
<dbReference type="InterPro" id="IPR016215">
    <property type="entry name" value="NTA_MOA"/>
</dbReference>
<feature type="binding site" evidence="6">
    <location>
        <position position="216"/>
    </location>
    <ligand>
        <name>FMN</name>
        <dbReference type="ChEBI" id="CHEBI:58210"/>
    </ligand>
</feature>
<dbReference type="PANTHER" id="PTHR30011:SF16">
    <property type="entry name" value="C2H2 FINGER DOMAIN TRANSCRIPTION FACTOR (EUROFUNG)-RELATED"/>
    <property type="match status" value="1"/>
</dbReference>
<keyword evidence="3" id="KW-0560">Oxidoreductase</keyword>
<feature type="binding site" evidence="6">
    <location>
        <position position="141"/>
    </location>
    <ligand>
        <name>FMN</name>
        <dbReference type="ChEBI" id="CHEBI:58210"/>
    </ligand>
</feature>
<comment type="similarity">
    <text evidence="5">Belongs to the NtaA/SnaA/DszA monooxygenase family.</text>
</comment>
<evidence type="ECO:0000313" key="9">
    <source>
        <dbReference type="Proteomes" id="UP000282957"/>
    </source>
</evidence>
<dbReference type="PANTHER" id="PTHR30011">
    <property type="entry name" value="ALKANESULFONATE MONOOXYGENASE-RELATED"/>
    <property type="match status" value="1"/>
</dbReference>
<dbReference type="InterPro" id="IPR051260">
    <property type="entry name" value="Diverse_substr_monoxygenases"/>
</dbReference>
<feature type="binding site" evidence="6">
    <location>
        <position position="55"/>
    </location>
    <ligand>
        <name>FMN</name>
        <dbReference type="ChEBI" id="CHEBI:58210"/>
    </ligand>
</feature>
<evidence type="ECO:0000256" key="2">
    <source>
        <dbReference type="ARBA" id="ARBA00022643"/>
    </source>
</evidence>
<evidence type="ECO:0000259" key="7">
    <source>
        <dbReference type="Pfam" id="PF00296"/>
    </source>
</evidence>
<evidence type="ECO:0000313" key="8">
    <source>
        <dbReference type="EMBL" id="RVT95375.1"/>
    </source>
</evidence>
<sequence>MTRTMHLGLFLLGTGSHIAGWRMPGAVDSFQDMDAVREIGALAEQGLFDLIFMGDNLYADPAAHPSYTLRLEPLTMLAALASSTSHIGLGGTVATTYSDPWTTARAFASLDHISKGRAVWNAVTGSAPQAGANFGRQHPKHAERYAVAAEYVDVVRGLWDCWADDAIEANRETGRYIDPAKLRPLNHEGTHFSVKGPVNIGRSPQGRPLISQAGGSEAGQDLAARTADLVFAVVQEITEARAQYAALKSRLPAHGRRPEEVVFLPGVMPVVGRTEREALDKLAQLQSFVDSSNALQILSDRFGTDMSRYDLDGPIPELDIPDTYQSFAAALLNKARRENMSLRDLYNLTAAARGHWVLCGSAEQVADTLQLWFETGAADGFNIMPPWFLDGFRDFVELVVPILQARGLFRTAYEGSTLRDLLGLSRPGRVPA</sequence>
<evidence type="ECO:0000256" key="3">
    <source>
        <dbReference type="ARBA" id="ARBA00023002"/>
    </source>
</evidence>
<feature type="binding site" evidence="6">
    <location>
        <position position="145"/>
    </location>
    <ligand>
        <name>FMN</name>
        <dbReference type="ChEBI" id="CHEBI:58210"/>
    </ligand>
</feature>
<dbReference type="Proteomes" id="UP000282957">
    <property type="component" value="Unassembled WGS sequence"/>
</dbReference>
<accession>A0A437MCN0</accession>
<keyword evidence="1 6" id="KW-0285">Flavoprotein</keyword>
<dbReference type="OrthoDB" id="6752030at2"/>
<dbReference type="SUPFAM" id="SSF51679">
    <property type="entry name" value="Bacterial luciferase-like"/>
    <property type="match status" value="1"/>
</dbReference>
<dbReference type="GO" id="GO:0004497">
    <property type="term" value="F:monooxygenase activity"/>
    <property type="evidence" value="ECO:0007669"/>
    <property type="project" value="UniProtKB-KW"/>
</dbReference>
<evidence type="ECO:0000256" key="4">
    <source>
        <dbReference type="ARBA" id="ARBA00023033"/>
    </source>
</evidence>
<dbReference type="PIRSF" id="PIRSF000337">
    <property type="entry name" value="NTA_MOA"/>
    <property type="match status" value="1"/>
</dbReference>
<dbReference type="NCBIfam" id="TIGR03860">
    <property type="entry name" value="FMN_nitrolo"/>
    <property type="match status" value="1"/>
</dbReference>
<feature type="domain" description="Luciferase-like" evidence="7">
    <location>
        <begin position="18"/>
        <end position="377"/>
    </location>
</feature>
<evidence type="ECO:0000256" key="5">
    <source>
        <dbReference type="ARBA" id="ARBA00033748"/>
    </source>
</evidence>
<organism evidence="8 9">
    <name type="scientific">Rhodovarius crocodyli</name>
    <dbReference type="NCBI Taxonomy" id="1979269"/>
    <lineage>
        <taxon>Bacteria</taxon>
        <taxon>Pseudomonadati</taxon>
        <taxon>Pseudomonadota</taxon>
        <taxon>Alphaproteobacteria</taxon>
        <taxon>Acetobacterales</taxon>
        <taxon>Roseomonadaceae</taxon>
        <taxon>Rhodovarius</taxon>
    </lineage>
</organism>
<dbReference type="InterPro" id="IPR036661">
    <property type="entry name" value="Luciferase-like_sf"/>
</dbReference>